<dbReference type="InterPro" id="IPR010096">
    <property type="entry name" value="NADH-Q_OxRdtase_suN/2"/>
</dbReference>
<keyword evidence="8" id="KW-0560">Oxidoreductase</keyword>
<comment type="caution">
    <text evidence="8">The sequence shown here is derived from an EMBL/GenBank/DDBJ whole genome shotgun (WGS) entry which is preliminary data.</text>
</comment>
<name>A0A2H5XFF4_9BACT</name>
<evidence type="ECO:0000313" key="8">
    <source>
        <dbReference type="EMBL" id="GBC99908.1"/>
    </source>
</evidence>
<dbReference type="EC" id="7.1.1.-" evidence="5"/>
<feature type="transmembrane region" description="Helical" evidence="5">
    <location>
        <begin position="406"/>
        <end position="429"/>
    </location>
</feature>
<dbReference type="EMBL" id="BEHT01000042">
    <property type="protein sequence ID" value="GBC99908.1"/>
    <property type="molecule type" value="Genomic_DNA"/>
</dbReference>
<dbReference type="GO" id="GO:0050136">
    <property type="term" value="F:NADH dehydrogenase (quinone) (non-electrogenic) activity"/>
    <property type="evidence" value="ECO:0007669"/>
    <property type="project" value="UniProtKB-UniRule"/>
</dbReference>
<dbReference type="Pfam" id="PF00361">
    <property type="entry name" value="Proton_antipo_M"/>
    <property type="match status" value="1"/>
</dbReference>
<feature type="transmembrane region" description="Helical" evidence="5">
    <location>
        <begin position="261"/>
        <end position="286"/>
    </location>
</feature>
<proteinExistence type="inferred from homology"/>
<keyword evidence="5" id="KW-1278">Translocase</keyword>
<evidence type="ECO:0000256" key="4">
    <source>
        <dbReference type="ARBA" id="ARBA00023136"/>
    </source>
</evidence>
<organism evidence="8 9">
    <name type="scientific">Candidatus Fervidibacter japonicus</name>
    <dbReference type="NCBI Taxonomy" id="2035412"/>
    <lineage>
        <taxon>Bacteria</taxon>
        <taxon>Candidatus Fervidibacterota</taxon>
        <taxon>Candidatus Fervidibacter</taxon>
    </lineage>
</organism>
<evidence type="ECO:0000256" key="2">
    <source>
        <dbReference type="ARBA" id="ARBA00022692"/>
    </source>
</evidence>
<keyword evidence="5" id="KW-0813">Transport</keyword>
<feature type="transmembrane region" description="Helical" evidence="5">
    <location>
        <begin position="176"/>
        <end position="198"/>
    </location>
</feature>
<keyword evidence="5" id="KW-0520">NAD</keyword>
<evidence type="ECO:0000313" key="9">
    <source>
        <dbReference type="Proteomes" id="UP000236173"/>
    </source>
</evidence>
<reference evidence="9" key="1">
    <citation type="submission" date="2017-09" db="EMBL/GenBank/DDBJ databases">
        <title>Metaegenomics of thermophilic ammonia-oxidizing enrichment culture.</title>
        <authorList>
            <person name="Kato S."/>
            <person name="Suzuki K."/>
        </authorList>
    </citation>
    <scope>NUCLEOTIDE SEQUENCE [LARGE SCALE GENOMIC DNA]</scope>
</reference>
<dbReference type="NCBIfam" id="TIGR01770">
    <property type="entry name" value="NDH_I_N"/>
    <property type="match status" value="1"/>
</dbReference>
<comment type="subcellular location">
    <subcellularLocation>
        <location evidence="5">Cell membrane</location>
        <topology evidence="5">Multi-pass membrane protein</topology>
    </subcellularLocation>
    <subcellularLocation>
        <location evidence="1">Endomembrane system</location>
        <topology evidence="1">Multi-pass membrane protein</topology>
    </subcellularLocation>
    <subcellularLocation>
        <location evidence="6">Membrane</location>
        <topology evidence="6">Multi-pass membrane protein</topology>
    </subcellularLocation>
</comment>
<accession>A0A2H5XFF4</accession>
<keyword evidence="5" id="KW-0874">Quinone</keyword>
<comment type="function">
    <text evidence="5">NDH-1 shuttles electrons from NADH, via FMN and iron-sulfur (Fe-S) centers, to quinones in the respiratory chain. The immediate electron acceptor for the enzyme in this species is believed to be ubiquinone. Couples the redox reaction to proton translocation (for every two electrons transferred, four hydrogen ions are translocated across the cytoplasmic membrane), and thus conserves the redox energy in a proton gradient.</text>
</comment>
<evidence type="ECO:0000256" key="5">
    <source>
        <dbReference type="HAMAP-Rule" id="MF_00445"/>
    </source>
</evidence>
<keyword evidence="3 5" id="KW-1133">Transmembrane helix</keyword>
<evidence type="ECO:0000259" key="7">
    <source>
        <dbReference type="Pfam" id="PF00361"/>
    </source>
</evidence>
<feature type="domain" description="NADH:quinone oxidoreductase/Mrp antiporter transmembrane" evidence="7">
    <location>
        <begin position="139"/>
        <end position="455"/>
    </location>
</feature>
<feature type="transmembrane region" description="Helical" evidence="5">
    <location>
        <begin position="40"/>
        <end position="58"/>
    </location>
</feature>
<dbReference type="PANTHER" id="PTHR22773">
    <property type="entry name" value="NADH DEHYDROGENASE"/>
    <property type="match status" value="1"/>
</dbReference>
<evidence type="ECO:0000256" key="3">
    <source>
        <dbReference type="ARBA" id="ARBA00022989"/>
    </source>
</evidence>
<feature type="transmembrane region" description="Helical" evidence="5">
    <location>
        <begin position="120"/>
        <end position="139"/>
    </location>
</feature>
<dbReference type="Proteomes" id="UP000236173">
    <property type="component" value="Unassembled WGS sequence"/>
</dbReference>
<dbReference type="GO" id="GO:0008137">
    <property type="term" value="F:NADH dehydrogenase (ubiquinone) activity"/>
    <property type="evidence" value="ECO:0007669"/>
    <property type="project" value="InterPro"/>
</dbReference>
<feature type="transmembrane region" description="Helical" evidence="5">
    <location>
        <begin position="17"/>
        <end position="33"/>
    </location>
</feature>
<comment type="similarity">
    <text evidence="5">Belongs to the complex I subunit 2 family.</text>
</comment>
<dbReference type="GO" id="GO:0042773">
    <property type="term" value="P:ATP synthesis coupled electron transport"/>
    <property type="evidence" value="ECO:0007669"/>
    <property type="project" value="InterPro"/>
</dbReference>
<feature type="transmembrane region" description="Helical" evidence="5">
    <location>
        <begin position="321"/>
        <end position="343"/>
    </location>
</feature>
<evidence type="ECO:0000256" key="6">
    <source>
        <dbReference type="RuleBase" id="RU000320"/>
    </source>
</evidence>
<dbReference type="AlphaFoldDB" id="A0A2H5XFF4"/>
<feature type="transmembrane region" description="Helical" evidence="5">
    <location>
        <begin position="363"/>
        <end position="385"/>
    </location>
</feature>
<keyword evidence="5" id="KW-1003">Cell membrane</keyword>
<feature type="transmembrane region" description="Helical" evidence="5">
    <location>
        <begin position="441"/>
        <end position="461"/>
    </location>
</feature>
<dbReference type="GO" id="GO:0012505">
    <property type="term" value="C:endomembrane system"/>
    <property type="evidence" value="ECO:0007669"/>
    <property type="project" value="UniProtKB-SubCell"/>
</dbReference>
<comment type="catalytic activity">
    <reaction evidence="5">
        <text>a quinone + NADH + 5 H(+)(in) = a quinol + NAD(+) + 4 H(+)(out)</text>
        <dbReference type="Rhea" id="RHEA:57888"/>
        <dbReference type="ChEBI" id="CHEBI:15378"/>
        <dbReference type="ChEBI" id="CHEBI:24646"/>
        <dbReference type="ChEBI" id="CHEBI:57540"/>
        <dbReference type="ChEBI" id="CHEBI:57945"/>
        <dbReference type="ChEBI" id="CHEBI:132124"/>
    </reaction>
</comment>
<feature type="transmembrane region" description="Helical" evidence="5">
    <location>
        <begin position="88"/>
        <end position="108"/>
    </location>
</feature>
<keyword evidence="4 5" id="KW-0472">Membrane</keyword>
<dbReference type="HAMAP" id="MF_00445">
    <property type="entry name" value="NDH1_NuoN_1"/>
    <property type="match status" value="1"/>
</dbReference>
<dbReference type="InterPro" id="IPR001750">
    <property type="entry name" value="ND/Mrp_TM"/>
</dbReference>
<evidence type="ECO:0000256" key="1">
    <source>
        <dbReference type="ARBA" id="ARBA00004127"/>
    </source>
</evidence>
<gene>
    <name evidence="8" type="primary">nuoN_2</name>
    <name evidence="5" type="synonym">nuoN</name>
    <name evidence="8" type="ORF">HRbin17_02440</name>
</gene>
<comment type="subunit">
    <text evidence="5">NDH-1 is composed of 14 different subunits. Subunits NuoA, H, J, K, L, M, N constitute the membrane sector of the complex.</text>
</comment>
<keyword evidence="2 5" id="KW-0812">Transmembrane</keyword>
<dbReference type="GO" id="GO:0048038">
    <property type="term" value="F:quinone binding"/>
    <property type="evidence" value="ECO:0007669"/>
    <property type="project" value="UniProtKB-KW"/>
</dbReference>
<feature type="transmembrane region" description="Helical" evidence="5">
    <location>
        <begin position="218"/>
        <end position="240"/>
    </location>
</feature>
<feature type="transmembrane region" description="Helical" evidence="5">
    <location>
        <begin position="482"/>
        <end position="502"/>
    </location>
</feature>
<feature type="transmembrane region" description="Helical" evidence="5">
    <location>
        <begin position="145"/>
        <end position="164"/>
    </location>
</feature>
<feature type="transmembrane region" description="Helical" evidence="5">
    <location>
        <begin position="292"/>
        <end position="314"/>
    </location>
</feature>
<keyword evidence="5" id="KW-0830">Ubiquinone</keyword>
<protein>
    <recommendedName>
        <fullName evidence="5">NADH-quinone oxidoreductase subunit N</fullName>
        <ecNumber evidence="5">7.1.1.-</ecNumber>
    </recommendedName>
    <alternativeName>
        <fullName evidence="5">NADH dehydrogenase I subunit N</fullName>
    </alternativeName>
    <alternativeName>
        <fullName evidence="5">NDH-1 subunit N</fullName>
    </alternativeName>
</protein>
<dbReference type="GO" id="GO:0005886">
    <property type="term" value="C:plasma membrane"/>
    <property type="evidence" value="ECO:0007669"/>
    <property type="project" value="UniProtKB-SubCell"/>
</dbReference>
<sequence length="529" mass="56548">MVVSVWSALWHHMAPELWLVIVGFLIFGVDLLFPRLPKRLYGWLTLAAFVGALGWLGWQIQAGSPELAEAYKQGTAYWLTTTFVADPLAQFFKAAVLIGAILVALVTVDYVERQVPFARAEFYGLMVFATLALCVMASATELITLFLSIEFASIASYILAGYLRDEPKSAEAGLKYFLVGATTTAASLYGMSLIYGTTGTTHLYEIAERLLPSLGEQGAAFAVSPLTLLGILLMLAMLGFKVSMVPFHGWAPDAYEGAPTPITAFLSVASKAAGMAALSRVLAAAFGPASAGWQLVLAFLSVVTMTFGNLGAMWQRNIKRLMAYSSIAQVGYLLIGIATFTATDWQILTGARPPAPTDMGLAGILYFVLGYAFANMAAFAVIIWLENALNSSEIEDYEGLAQRSPLAAVTLTIAFLSLIGIPPLAGFFGKFFLFGAALKAGLAWLAVVGVLNSVVSAFYYLEVVRRMFFFEAKRPEPLTTTGLVSSAAVIGIAGAFLLGIFVNPAFQWAQSSLSAIVTLTVSAKAALLP</sequence>